<sequence>MQTDPDEDGPGPCHEHIEDLTVSSKFSLERFSASDEDIRFFNRFASHAHRMGFWKQIEPATLNIIRVTRAQSVAKTDQVPHSASATVLQPIDEFFLFMNYLSWERCKRIWPTHLNTSVNYPQSVLAASAETGSVTGFFLIPPESEKLYCQSSFEMKK</sequence>
<gene>
    <name evidence="1" type="ORF">CHARACLAT_012924</name>
</gene>
<name>A0ABU7CZ38_9TELE</name>
<organism evidence="1 2">
    <name type="scientific">Characodon lateralis</name>
    <dbReference type="NCBI Taxonomy" id="208331"/>
    <lineage>
        <taxon>Eukaryota</taxon>
        <taxon>Metazoa</taxon>
        <taxon>Chordata</taxon>
        <taxon>Craniata</taxon>
        <taxon>Vertebrata</taxon>
        <taxon>Euteleostomi</taxon>
        <taxon>Actinopterygii</taxon>
        <taxon>Neopterygii</taxon>
        <taxon>Teleostei</taxon>
        <taxon>Neoteleostei</taxon>
        <taxon>Acanthomorphata</taxon>
        <taxon>Ovalentaria</taxon>
        <taxon>Atherinomorphae</taxon>
        <taxon>Cyprinodontiformes</taxon>
        <taxon>Goodeidae</taxon>
        <taxon>Characodon</taxon>
    </lineage>
</organism>
<protein>
    <submittedName>
        <fullName evidence="1">Uncharacterized protein</fullName>
    </submittedName>
</protein>
<dbReference type="Proteomes" id="UP001352852">
    <property type="component" value="Unassembled WGS sequence"/>
</dbReference>
<accession>A0ABU7CZ38</accession>
<reference evidence="1 2" key="1">
    <citation type="submission" date="2021-06" db="EMBL/GenBank/DDBJ databases">
        <authorList>
            <person name="Palmer J.M."/>
        </authorList>
    </citation>
    <scope>NUCLEOTIDE SEQUENCE [LARGE SCALE GENOMIC DNA]</scope>
    <source>
        <strain evidence="1 2">CL_MEX2019</strain>
        <tissue evidence="1">Muscle</tissue>
    </source>
</reference>
<dbReference type="EMBL" id="JAHUTJ010009106">
    <property type="protein sequence ID" value="MED6267500.1"/>
    <property type="molecule type" value="Genomic_DNA"/>
</dbReference>
<evidence type="ECO:0000313" key="2">
    <source>
        <dbReference type="Proteomes" id="UP001352852"/>
    </source>
</evidence>
<evidence type="ECO:0000313" key="1">
    <source>
        <dbReference type="EMBL" id="MED6267500.1"/>
    </source>
</evidence>
<proteinExistence type="predicted"/>
<keyword evidence="2" id="KW-1185">Reference proteome</keyword>
<comment type="caution">
    <text evidence="1">The sequence shown here is derived from an EMBL/GenBank/DDBJ whole genome shotgun (WGS) entry which is preliminary data.</text>
</comment>